<feature type="region of interest" description="Disordered" evidence="2">
    <location>
        <begin position="1492"/>
        <end position="1536"/>
    </location>
</feature>
<sequence length="1725" mass="182658">MDSLHTEIDAYHHLASPDDDGDTLSPVSSSDEEAAALCEEITAVITAATAPNPPREQRSCRDELIAKGWRLIAAGRGGARLVRVVLRLSKVCTFDTGTLIRRHGILYSLPHLADEDTAVDAQSDEGTPAAAMAPATAVCLLQLFLGLLRLDPDGVEALKDDTSVGLVVGTLDWCARNLSPSLSPPTAAAAAASSHLCLLLCLRTLHLLSRSSEQLSDAIAHQIGTRQSRVRFLTWSLTVAVSASDDGHTELMLEELTCELLGLLTRFTALPGFRSLLLQRESITAILDALGRRRRRSRESDKGETGRLLANLLLTLSGSFDFAAALPVHTPAVLVGMCHDELDQGEGEGEGEGRRSQPLLYCALNLLRTPPRHMPPALSRELLGGESGLGDLLAQAILLSANGQLVQLVQELQTTTAVIDGALSLLLTATASATADRTDQQEPSLAVVSWGVGERGGRRESGAVLEAASALVPLGQAAVVGRLSELCLLPTTKMGQEGAQLKATLKYKVACLLSQLTHFLPNRFIASWLTSGGPFSRLLVELLSSCNQEVQCWAMDILAAAIRRLEPSALMKWLFGCAAGGGAGDGGVWGDVSRCLEDITKQSVGLLQARSHIVTYALWSTCRPVLSPSQPQPQPHPSTSTAPFHGDSALPLLRDLGAQPPTATPTPAEASFLASLDGLLAKVPFDNRVIQLQFGLSLRRPSSSETDNLERRDSLRDALAGAQITPVLRQLYGSLLVRSLHAAIAEGGGELLSGATQVWASIVLAMTVAHVQRELCEWLIGALRGRVVLVAADGGGADTADKAMKHLCDLMLSLWWHARQTHNQQWLTKAAHRARSAIAQLAASPHTTAALWSLVKTNKLRRIVATFYTPILPATTHREGEGEGGSVSVSADDPALLAALVSMLVLEVFSSTATSDGGDGEGEPVKASDVVGRARAAVMGKDTSETAPPPAAAAAAQGITELPPAGRTYREDGRRYLSLAEWEASEALHTLPAVSTTSRQDLSSQMEDLQEAIMGTGTPLLTKSSSPSATAAAAAVDRATVLDGRRQVAEIVLSPNVLAGNLLTSQQQQHIGVLPPLLVSFETRDDCELTAMVLERVVGCMPLHIALREPTNAMAMVQLAARLMARLLQLQQCDSRAAVLLKSCVHLACLSLLQTLLDGKIGAMWPKEVYAEALTVFIAAQDLCRDREELSLTAVLLTLQPPCEWVSIHPSLPAHRVWSLLMTDSHHGSHQQMSGGDGVLGLWKESTLSSPPPQPHPQTAVLDSLEELSARVRGQGCSQGYAYRGLVKENEGGHPVLMLVALGAAVDLGVAGVVDSAELRSALLSRIVQVLAEYLSQCDAATLTALFAPCQPPTLLRLLEWLTDLFFRSLTDGAGGGGGDKYGNTVAPSCLMGLISLAWSPAMDQMHPLRPAVDGEAGIVTLSAPFLAETLALAAHFPPQMGLSLSLAEDWVVKARNLFSGWGASPWPCVSNAMRLLHVHVDVEVGATPAAGDGEKEAAQHTPQQQQQKKNGNAEEAAKPAGGDGGGDAVGNGVPVEGHSMARLQSEIDEIEDEHARIEEELQRLMAAPPPPPPAAQPAVLTATRAESMHIAPSPLPAPQPPAPEAEVMPNGVGVVEQLQSTSGVPLPEAQEAVNCVAAIFRQPHICQQLLQRLHECLTTAPTPLPPTAFIAATLPLLQDPSAGFALYLAAEEHLTAALDFVYGVGAASAAGRDIEGAREREGEG</sequence>
<evidence type="ECO:0000313" key="3">
    <source>
        <dbReference type="EMBL" id="CEM23820.1"/>
    </source>
</evidence>
<organism evidence="3 4">
    <name type="scientific">Vitrella brassicaformis (strain CCMP3155)</name>
    <dbReference type="NCBI Taxonomy" id="1169540"/>
    <lineage>
        <taxon>Eukaryota</taxon>
        <taxon>Sar</taxon>
        <taxon>Alveolata</taxon>
        <taxon>Colpodellida</taxon>
        <taxon>Vitrellaceae</taxon>
        <taxon>Vitrella</taxon>
    </lineage>
</organism>
<dbReference type="VEuPathDB" id="CryptoDB:Vbra_17149"/>
<reference evidence="3 4" key="1">
    <citation type="submission" date="2014-11" db="EMBL/GenBank/DDBJ databases">
        <authorList>
            <person name="Zhu J."/>
            <person name="Qi W."/>
            <person name="Song R."/>
        </authorList>
    </citation>
    <scope>NUCLEOTIDE SEQUENCE [LARGE SCALE GENOMIC DNA]</scope>
</reference>
<dbReference type="PANTHER" id="PTHR48125:SF10">
    <property type="entry name" value="OS12G0136300 PROTEIN"/>
    <property type="match status" value="1"/>
</dbReference>
<proteinExistence type="predicted"/>
<name>A0A0G4G5R4_VITBC</name>
<evidence type="ECO:0000256" key="2">
    <source>
        <dbReference type="SAM" id="MobiDB-lite"/>
    </source>
</evidence>
<protein>
    <submittedName>
        <fullName evidence="3">Uncharacterized protein</fullName>
    </submittedName>
</protein>
<dbReference type="Proteomes" id="UP000041254">
    <property type="component" value="Unassembled WGS sequence"/>
</dbReference>
<dbReference type="InParanoid" id="A0A0G4G5R4"/>
<gene>
    <name evidence="3" type="ORF">Vbra_17149</name>
</gene>
<dbReference type="PANTHER" id="PTHR48125">
    <property type="entry name" value="LP07818P1"/>
    <property type="match status" value="1"/>
</dbReference>
<keyword evidence="4" id="KW-1185">Reference proteome</keyword>
<accession>A0A0G4G5R4</accession>
<evidence type="ECO:0000256" key="1">
    <source>
        <dbReference type="SAM" id="Coils"/>
    </source>
</evidence>
<keyword evidence="1" id="KW-0175">Coiled coil</keyword>
<evidence type="ECO:0000313" key="4">
    <source>
        <dbReference type="Proteomes" id="UP000041254"/>
    </source>
</evidence>
<feature type="coiled-coil region" evidence="1">
    <location>
        <begin position="1541"/>
        <end position="1568"/>
    </location>
</feature>
<dbReference type="EMBL" id="CDMY01000571">
    <property type="protein sequence ID" value="CEM23820.1"/>
    <property type="molecule type" value="Genomic_DNA"/>
</dbReference>